<dbReference type="InterPro" id="IPR036716">
    <property type="entry name" value="Pest_crys_N_sf"/>
</dbReference>
<name>A0A7J7JZG6_BUGNE</name>
<evidence type="ECO:0000313" key="2">
    <source>
        <dbReference type="EMBL" id="KAF6030728.1"/>
    </source>
</evidence>
<dbReference type="OrthoDB" id="10031721at2759"/>
<feature type="region of interest" description="Disordered" evidence="1">
    <location>
        <begin position="271"/>
        <end position="296"/>
    </location>
</feature>
<dbReference type="EMBL" id="VXIV02001679">
    <property type="protein sequence ID" value="KAF6030728.1"/>
    <property type="molecule type" value="Genomic_DNA"/>
</dbReference>
<protein>
    <submittedName>
        <fullName evidence="2">Uncharacterized protein</fullName>
    </submittedName>
</protein>
<sequence>MAIIECKGLDSVENIFINQIDDYFTTASRDIAAYMGENMTEDRRNKINTEINQLVERVKNVYIPFRRDCDNQHEACSGLATGFLIYAEPLVRSLYEDPCKYTTLGVFIIAGSLYILMLQELVVEDSQEKAIPFNLPHYIELVQSSKAYANHVENCYKEIVAARMGVITDVTFMAETNKLMGTNTIFFLTSWKDNVKNSNCEKEDGTVQISSNNYSNGKPADLFNKACLARQSYIMAIKENLQEVLYNPMLVNVAWKDCATKCLPKSKWWKEDEEMESEDDTETGASELPSKKRKNV</sequence>
<proteinExistence type="predicted"/>
<dbReference type="SUPFAM" id="SSF56849">
    <property type="entry name" value="delta-Endotoxin (insectocide), N-terminal domain"/>
    <property type="match status" value="1"/>
</dbReference>
<dbReference type="AlphaFoldDB" id="A0A7J7JZG6"/>
<organism evidence="2 3">
    <name type="scientific">Bugula neritina</name>
    <name type="common">Brown bryozoan</name>
    <name type="synonym">Sertularia neritina</name>
    <dbReference type="NCBI Taxonomy" id="10212"/>
    <lineage>
        <taxon>Eukaryota</taxon>
        <taxon>Metazoa</taxon>
        <taxon>Spiralia</taxon>
        <taxon>Lophotrochozoa</taxon>
        <taxon>Bryozoa</taxon>
        <taxon>Gymnolaemata</taxon>
        <taxon>Cheilostomatida</taxon>
        <taxon>Flustrina</taxon>
        <taxon>Buguloidea</taxon>
        <taxon>Bugulidae</taxon>
        <taxon>Bugula</taxon>
    </lineage>
</organism>
<evidence type="ECO:0000313" key="3">
    <source>
        <dbReference type="Proteomes" id="UP000593567"/>
    </source>
</evidence>
<gene>
    <name evidence="2" type="ORF">EB796_010979</name>
</gene>
<feature type="compositionally biased region" description="Acidic residues" evidence="1">
    <location>
        <begin position="271"/>
        <end position="282"/>
    </location>
</feature>
<keyword evidence="3" id="KW-1185">Reference proteome</keyword>
<dbReference type="Proteomes" id="UP000593567">
    <property type="component" value="Unassembled WGS sequence"/>
</dbReference>
<comment type="caution">
    <text evidence="2">The sequence shown here is derived from an EMBL/GenBank/DDBJ whole genome shotgun (WGS) entry which is preliminary data.</text>
</comment>
<evidence type="ECO:0000256" key="1">
    <source>
        <dbReference type="SAM" id="MobiDB-lite"/>
    </source>
</evidence>
<accession>A0A7J7JZG6</accession>
<dbReference type="GO" id="GO:0090729">
    <property type="term" value="F:toxin activity"/>
    <property type="evidence" value="ECO:0007669"/>
    <property type="project" value="InterPro"/>
</dbReference>
<reference evidence="2" key="1">
    <citation type="submission" date="2020-06" db="EMBL/GenBank/DDBJ databases">
        <title>Draft genome of Bugula neritina, a colonial animal packing powerful symbionts and potential medicines.</title>
        <authorList>
            <person name="Rayko M."/>
        </authorList>
    </citation>
    <scope>NUCLEOTIDE SEQUENCE [LARGE SCALE GENOMIC DNA]</scope>
    <source>
        <strain evidence="2">Kwan_BN1</strain>
    </source>
</reference>